<sequence length="141" mass="15970">MQNSIHVCVDKRDGAGFFGSIHHKCLEKPEEFCDINEMVIKIDSVLNTLKYPQAAIEHRVFGKRKEAQEKTQASGAKSMAEQTEAINVTGKKATFIVQIQYRQNATWQGQVVWSEKNEKKKFRSALELIKLIDSATAESEI</sequence>
<evidence type="ECO:0000313" key="2">
    <source>
        <dbReference type="Proteomes" id="UP000034076"/>
    </source>
</evidence>
<evidence type="ECO:0000313" key="1">
    <source>
        <dbReference type="EMBL" id="KKI52033.1"/>
    </source>
</evidence>
<proteinExistence type="predicted"/>
<accession>A0A0M2NIQ2</accession>
<name>A0A0M2NIQ2_9FIRM</name>
<dbReference type="RefSeq" id="WP_235811596.1">
    <property type="nucleotide sequence ID" value="NZ_CAUERS010000103.1"/>
</dbReference>
<protein>
    <submittedName>
        <fullName evidence="1">Uncharacterized protein</fullName>
    </submittedName>
</protein>
<reference evidence="1 2" key="1">
    <citation type="submission" date="2015-04" db="EMBL/GenBank/DDBJ databases">
        <title>Draft genome sequence of bacteremic isolate Catabacter hongkongensis type strain HKU16T.</title>
        <authorList>
            <person name="Lau S.K."/>
            <person name="Teng J.L."/>
            <person name="Huang Y."/>
            <person name="Curreem S.O."/>
            <person name="Tsui S.K."/>
            <person name="Woo P.C."/>
        </authorList>
    </citation>
    <scope>NUCLEOTIDE SEQUENCE [LARGE SCALE GENOMIC DNA]</scope>
    <source>
        <strain evidence="1 2">HKU16</strain>
    </source>
</reference>
<organism evidence="1 2">
    <name type="scientific">Christensenella hongkongensis</name>
    <dbReference type="NCBI Taxonomy" id="270498"/>
    <lineage>
        <taxon>Bacteria</taxon>
        <taxon>Bacillati</taxon>
        <taxon>Bacillota</taxon>
        <taxon>Clostridia</taxon>
        <taxon>Christensenellales</taxon>
        <taxon>Christensenellaceae</taxon>
        <taxon>Christensenella</taxon>
    </lineage>
</organism>
<dbReference type="PATRIC" id="fig|270498.16.peg.565"/>
<dbReference type="Proteomes" id="UP000034076">
    <property type="component" value="Unassembled WGS sequence"/>
</dbReference>
<dbReference type="AlphaFoldDB" id="A0A0M2NIQ2"/>
<gene>
    <name evidence="1" type="ORF">CHK_0461</name>
</gene>
<keyword evidence="2" id="KW-1185">Reference proteome</keyword>
<comment type="caution">
    <text evidence="1">The sequence shown here is derived from an EMBL/GenBank/DDBJ whole genome shotgun (WGS) entry which is preliminary data.</text>
</comment>
<dbReference type="EMBL" id="LAYJ01000045">
    <property type="protein sequence ID" value="KKI52033.1"/>
    <property type="molecule type" value="Genomic_DNA"/>
</dbReference>